<accession>A0A067SWT9</accession>
<dbReference type="STRING" id="685588.A0A067SWT9"/>
<dbReference type="SUPFAM" id="SSF52047">
    <property type="entry name" value="RNI-like"/>
    <property type="match status" value="1"/>
</dbReference>
<evidence type="ECO:0000313" key="2">
    <source>
        <dbReference type="Proteomes" id="UP000027222"/>
    </source>
</evidence>
<keyword evidence="2" id="KW-1185">Reference proteome</keyword>
<protein>
    <recommendedName>
        <fullName evidence="3">F-box domain-containing protein</fullName>
    </recommendedName>
</protein>
<gene>
    <name evidence="1" type="ORF">GALMADRAFT_254055</name>
</gene>
<dbReference type="EMBL" id="KL142393">
    <property type="protein sequence ID" value="KDR71238.1"/>
    <property type="molecule type" value="Genomic_DNA"/>
</dbReference>
<proteinExistence type="predicted"/>
<dbReference type="Proteomes" id="UP000027222">
    <property type="component" value="Unassembled WGS sequence"/>
</dbReference>
<evidence type="ECO:0008006" key="3">
    <source>
        <dbReference type="Google" id="ProtNLM"/>
    </source>
</evidence>
<organism evidence="1 2">
    <name type="scientific">Galerina marginata (strain CBS 339.88)</name>
    <dbReference type="NCBI Taxonomy" id="685588"/>
    <lineage>
        <taxon>Eukaryota</taxon>
        <taxon>Fungi</taxon>
        <taxon>Dikarya</taxon>
        <taxon>Basidiomycota</taxon>
        <taxon>Agaricomycotina</taxon>
        <taxon>Agaricomycetes</taxon>
        <taxon>Agaricomycetidae</taxon>
        <taxon>Agaricales</taxon>
        <taxon>Agaricineae</taxon>
        <taxon>Strophariaceae</taxon>
        <taxon>Galerina</taxon>
    </lineage>
</organism>
<dbReference type="OrthoDB" id="2269034at2759"/>
<reference evidence="2" key="1">
    <citation type="journal article" date="2014" name="Proc. Natl. Acad. Sci. U.S.A.">
        <title>Extensive sampling of basidiomycete genomes demonstrates inadequacy of the white-rot/brown-rot paradigm for wood decay fungi.</title>
        <authorList>
            <person name="Riley R."/>
            <person name="Salamov A.A."/>
            <person name="Brown D.W."/>
            <person name="Nagy L.G."/>
            <person name="Floudas D."/>
            <person name="Held B.W."/>
            <person name="Levasseur A."/>
            <person name="Lombard V."/>
            <person name="Morin E."/>
            <person name="Otillar R."/>
            <person name="Lindquist E.A."/>
            <person name="Sun H."/>
            <person name="LaButti K.M."/>
            <person name="Schmutz J."/>
            <person name="Jabbour D."/>
            <person name="Luo H."/>
            <person name="Baker S.E."/>
            <person name="Pisabarro A.G."/>
            <person name="Walton J.D."/>
            <person name="Blanchette R.A."/>
            <person name="Henrissat B."/>
            <person name="Martin F."/>
            <person name="Cullen D."/>
            <person name="Hibbett D.S."/>
            <person name="Grigoriev I.V."/>
        </authorList>
    </citation>
    <scope>NUCLEOTIDE SEQUENCE [LARGE SCALE GENOMIC DNA]</scope>
    <source>
        <strain evidence="2">CBS 339.88</strain>
    </source>
</reference>
<dbReference type="AlphaFoldDB" id="A0A067SWT9"/>
<dbReference type="InterPro" id="IPR032675">
    <property type="entry name" value="LRR_dom_sf"/>
</dbReference>
<name>A0A067SWT9_GALM3</name>
<sequence>MSPDKLEVLAPSLLSTVPADIWRAIFKLCASRDTNPDPRYHLPSVTDRSPVLLCRVCSVWRTIATNAPELWNTVHVFIDFVGNSSLTRKILELFLERAGTLPLKITLDTSSPILSDAAEGVIDLLLHNFYRADYIAVEINLLQDIIMRRWGPLQLDEILSEGLPSLQTLVLRASKKSKPDACISKLWTLSPKLTKVVFHRSITFEWLHVVNTLQIPLAQLTALHILARIGVNDLHLLFSKFKNIVECTIGDLILTDGLITHEIFLPNLRCLGLTAKWNIIGFIRHLETPALTVLDMQDSGEDWQPGVFTSFIAKSRCSLKHFGVTVLDTNEKEKLDCFYLFPDLTSLTVYKSDINLKDTGTGYDFHYYLIEELGKWDRSKREFSVLPHLQQIEIDYEILGYGADTMLFANMVEDRWIRTKVTNLPEDYTVDSDDASIFKWAPNEILRLLILKRDGLDVELDPVPPIATEVFHLRRRLRG</sequence>
<dbReference type="HOGENOM" id="CLU_018544_12_0_1"/>
<dbReference type="Gene3D" id="3.80.10.10">
    <property type="entry name" value="Ribonuclease Inhibitor"/>
    <property type="match status" value="1"/>
</dbReference>
<evidence type="ECO:0000313" key="1">
    <source>
        <dbReference type="EMBL" id="KDR71238.1"/>
    </source>
</evidence>